<dbReference type="AlphaFoldDB" id="A0A517Z156"/>
<dbReference type="KEGG" id="mri:Mal4_04320"/>
<feature type="signal peptide" evidence="2">
    <location>
        <begin position="1"/>
        <end position="27"/>
    </location>
</feature>
<keyword evidence="2" id="KW-0732">Signal</keyword>
<proteinExistence type="predicted"/>
<reference evidence="3 4" key="1">
    <citation type="submission" date="2019-02" db="EMBL/GenBank/DDBJ databases">
        <title>Deep-cultivation of Planctomycetes and their phenomic and genomic characterization uncovers novel biology.</title>
        <authorList>
            <person name="Wiegand S."/>
            <person name="Jogler M."/>
            <person name="Boedeker C."/>
            <person name="Pinto D."/>
            <person name="Vollmers J."/>
            <person name="Rivas-Marin E."/>
            <person name="Kohn T."/>
            <person name="Peeters S.H."/>
            <person name="Heuer A."/>
            <person name="Rast P."/>
            <person name="Oberbeckmann S."/>
            <person name="Bunk B."/>
            <person name="Jeske O."/>
            <person name="Meyerdierks A."/>
            <person name="Storesund J.E."/>
            <person name="Kallscheuer N."/>
            <person name="Luecker S."/>
            <person name="Lage O.M."/>
            <person name="Pohl T."/>
            <person name="Merkel B.J."/>
            <person name="Hornburger P."/>
            <person name="Mueller R.-W."/>
            <person name="Bruemmer F."/>
            <person name="Labrenz M."/>
            <person name="Spormann A.M."/>
            <person name="Op den Camp H."/>
            <person name="Overmann J."/>
            <person name="Amann R."/>
            <person name="Jetten M.S.M."/>
            <person name="Mascher T."/>
            <person name="Medema M.H."/>
            <person name="Devos D.P."/>
            <person name="Kaster A.-K."/>
            <person name="Ovreas L."/>
            <person name="Rohde M."/>
            <person name="Galperin M.Y."/>
            <person name="Jogler C."/>
        </authorList>
    </citation>
    <scope>NUCLEOTIDE SEQUENCE [LARGE SCALE GENOMIC DNA]</scope>
    <source>
        <strain evidence="3 4">Mal4</strain>
    </source>
</reference>
<organism evidence="3 4">
    <name type="scientific">Maioricimonas rarisocia</name>
    <dbReference type="NCBI Taxonomy" id="2528026"/>
    <lineage>
        <taxon>Bacteria</taxon>
        <taxon>Pseudomonadati</taxon>
        <taxon>Planctomycetota</taxon>
        <taxon>Planctomycetia</taxon>
        <taxon>Planctomycetales</taxon>
        <taxon>Planctomycetaceae</taxon>
        <taxon>Maioricimonas</taxon>
    </lineage>
</organism>
<evidence type="ECO:0000313" key="3">
    <source>
        <dbReference type="EMBL" id="QDU36149.1"/>
    </source>
</evidence>
<dbReference type="RefSeq" id="WP_145366845.1">
    <property type="nucleotide sequence ID" value="NZ_CP036275.1"/>
</dbReference>
<sequence precursor="true">MRITRFRSLFLALLLLFPASSLMLANARTVEILLSSSSTEQQEEETHQHSARPDRPARGRSRQTRLATLDSSTALSRGTSCQKCGDRPGAVPAGHRLANGHLAPLLT</sequence>
<feature type="chain" id="PRO_5021827946" description="Secreted protein" evidence="2">
    <location>
        <begin position="28"/>
        <end position="107"/>
    </location>
</feature>
<accession>A0A517Z156</accession>
<evidence type="ECO:0008006" key="5">
    <source>
        <dbReference type="Google" id="ProtNLM"/>
    </source>
</evidence>
<evidence type="ECO:0000256" key="2">
    <source>
        <dbReference type="SAM" id="SignalP"/>
    </source>
</evidence>
<feature type="compositionally biased region" description="Polar residues" evidence="1">
    <location>
        <begin position="64"/>
        <end position="82"/>
    </location>
</feature>
<dbReference type="EMBL" id="CP036275">
    <property type="protein sequence ID" value="QDU36149.1"/>
    <property type="molecule type" value="Genomic_DNA"/>
</dbReference>
<name>A0A517Z156_9PLAN</name>
<evidence type="ECO:0000313" key="4">
    <source>
        <dbReference type="Proteomes" id="UP000320496"/>
    </source>
</evidence>
<gene>
    <name evidence="3" type="ORF">Mal4_04320</name>
</gene>
<protein>
    <recommendedName>
        <fullName evidence="5">Secreted protein</fullName>
    </recommendedName>
</protein>
<feature type="compositionally biased region" description="Basic and acidic residues" evidence="1">
    <location>
        <begin position="44"/>
        <end position="57"/>
    </location>
</feature>
<dbReference type="Proteomes" id="UP000320496">
    <property type="component" value="Chromosome"/>
</dbReference>
<evidence type="ECO:0000256" key="1">
    <source>
        <dbReference type="SAM" id="MobiDB-lite"/>
    </source>
</evidence>
<keyword evidence="4" id="KW-1185">Reference proteome</keyword>
<feature type="region of interest" description="Disordered" evidence="1">
    <location>
        <begin position="36"/>
        <end position="107"/>
    </location>
</feature>